<feature type="domain" description="DUF7029" evidence="2">
    <location>
        <begin position="65"/>
        <end position="162"/>
    </location>
</feature>
<reference evidence="3 4" key="1">
    <citation type="submission" date="2016-07" db="EMBL/GenBank/DDBJ databases">
        <title>Pervasive Adenine N6-methylation of Active Genes in Fungi.</title>
        <authorList>
            <consortium name="DOE Joint Genome Institute"/>
            <person name="Mondo S.J."/>
            <person name="Dannebaum R.O."/>
            <person name="Kuo R.C."/>
            <person name="Labutti K."/>
            <person name="Haridas S."/>
            <person name="Kuo A."/>
            <person name="Salamov A."/>
            <person name="Ahrendt S.R."/>
            <person name="Lipzen A."/>
            <person name="Sullivan W."/>
            <person name="Andreopoulos W.B."/>
            <person name="Clum A."/>
            <person name="Lindquist E."/>
            <person name="Daum C."/>
            <person name="Ramamoorthy G.K."/>
            <person name="Gryganskyi A."/>
            <person name="Culley D."/>
            <person name="Magnuson J.K."/>
            <person name="James T.Y."/>
            <person name="O'Malley M.A."/>
            <person name="Stajich J.E."/>
            <person name="Spatafora J.W."/>
            <person name="Visel A."/>
            <person name="Grigoriev I.V."/>
        </authorList>
    </citation>
    <scope>NUCLEOTIDE SEQUENCE [LARGE SCALE GENOMIC DNA]</scope>
    <source>
        <strain evidence="3 4">CBS 129021</strain>
    </source>
</reference>
<evidence type="ECO:0000259" key="2">
    <source>
        <dbReference type="Pfam" id="PF22974"/>
    </source>
</evidence>
<dbReference type="RefSeq" id="XP_040714377.1">
    <property type="nucleotide sequence ID" value="XM_040865128.1"/>
</dbReference>
<evidence type="ECO:0000313" key="4">
    <source>
        <dbReference type="Proteomes" id="UP000193689"/>
    </source>
</evidence>
<sequence length="447" mass="47535">MMRHVIGLGLLAGAALAQHNVTTDLTPVLAPGCNRTEPARIRPAHRIAIHYGLGRAEASLVNVTLEMRNPSVLLEEIEDISDVICDDSTVEVLFNSTTAFNLGMAEWSTSESIVLVTNHMGNCDTENERGFFLASSIAWDEATLTATASTVKKELVDTASTTEITFSNVPIAQPASKRAITVSENGITLDGNISLPTSTVLATVDDYVTLTADSAEVSASVTFSGYLKFRILGASLESLYFDIDTTLAAELGLTLDITAAYSDSLEYAPGALSYNLVNIPGIITFGPALVFAIGVELASEGSVTATADIGVAIADGNIHVDFLQMEETTVSGWEPTYSATVNVTEKAQVSVDPYVDVTVELAFELLGGLLDLSAGVTAEPRFSNEFTLSAAQDENGQVDSGNATTCENGLSIESAFEFSVVAFVTQWWSETVYSVEVPIADECYSWL</sequence>
<proteinExistence type="predicted"/>
<organism evidence="3 4">
    <name type="scientific">Pseudomassariella vexata</name>
    <dbReference type="NCBI Taxonomy" id="1141098"/>
    <lineage>
        <taxon>Eukaryota</taxon>
        <taxon>Fungi</taxon>
        <taxon>Dikarya</taxon>
        <taxon>Ascomycota</taxon>
        <taxon>Pezizomycotina</taxon>
        <taxon>Sordariomycetes</taxon>
        <taxon>Xylariomycetidae</taxon>
        <taxon>Amphisphaeriales</taxon>
        <taxon>Pseudomassariaceae</taxon>
        <taxon>Pseudomassariella</taxon>
    </lineage>
</organism>
<dbReference type="InterPro" id="IPR054293">
    <property type="entry name" value="DUF7029"/>
</dbReference>
<dbReference type="Proteomes" id="UP000193689">
    <property type="component" value="Unassembled WGS sequence"/>
</dbReference>
<dbReference type="OrthoDB" id="160645at2759"/>
<dbReference type="Pfam" id="PF22974">
    <property type="entry name" value="DUF7029"/>
    <property type="match status" value="1"/>
</dbReference>
<evidence type="ECO:0000313" key="3">
    <source>
        <dbReference type="EMBL" id="ORY62541.1"/>
    </source>
</evidence>
<keyword evidence="1" id="KW-0732">Signal</keyword>
<keyword evidence="4" id="KW-1185">Reference proteome</keyword>
<protein>
    <recommendedName>
        <fullName evidence="2">DUF7029 domain-containing protein</fullName>
    </recommendedName>
</protein>
<dbReference type="AlphaFoldDB" id="A0A1Y2DTD5"/>
<comment type="caution">
    <text evidence="3">The sequence shown here is derived from an EMBL/GenBank/DDBJ whole genome shotgun (WGS) entry which is preliminary data.</text>
</comment>
<feature type="signal peptide" evidence="1">
    <location>
        <begin position="1"/>
        <end position="17"/>
    </location>
</feature>
<name>A0A1Y2DTD5_9PEZI</name>
<dbReference type="GeneID" id="63781340"/>
<dbReference type="STRING" id="1141098.A0A1Y2DTD5"/>
<gene>
    <name evidence="3" type="ORF">BCR38DRAFT_518299</name>
</gene>
<dbReference type="InParanoid" id="A0A1Y2DTD5"/>
<accession>A0A1Y2DTD5</accession>
<dbReference type="EMBL" id="MCFJ01000009">
    <property type="protein sequence ID" value="ORY62541.1"/>
    <property type="molecule type" value="Genomic_DNA"/>
</dbReference>
<feature type="chain" id="PRO_5012305186" description="DUF7029 domain-containing protein" evidence="1">
    <location>
        <begin position="18"/>
        <end position="447"/>
    </location>
</feature>
<evidence type="ECO:0000256" key="1">
    <source>
        <dbReference type="SAM" id="SignalP"/>
    </source>
</evidence>